<dbReference type="WBParaSite" id="Gr19_v10_g11395.t1">
    <property type="protein sequence ID" value="Gr19_v10_g11395.t1"/>
    <property type="gene ID" value="Gr19_v10_g11395"/>
</dbReference>
<evidence type="ECO:0000259" key="3">
    <source>
        <dbReference type="Pfam" id="PF21057"/>
    </source>
</evidence>
<proteinExistence type="inferred from homology"/>
<dbReference type="GO" id="GO:0005634">
    <property type="term" value="C:nucleus"/>
    <property type="evidence" value="ECO:0007669"/>
    <property type="project" value="TreeGrafter"/>
</dbReference>
<dbReference type="InterPro" id="IPR048364">
    <property type="entry name" value="Hikeshi-like_C"/>
</dbReference>
<protein>
    <submittedName>
        <fullName evidence="5">Hikeshi-like domain-containing protein</fullName>
    </submittedName>
</protein>
<feature type="domain" description="Hikeshi-like C-terminal" evidence="3">
    <location>
        <begin position="147"/>
        <end position="212"/>
    </location>
</feature>
<dbReference type="Pfam" id="PF05603">
    <property type="entry name" value="Hikeshi-like_N"/>
    <property type="match status" value="1"/>
</dbReference>
<dbReference type="GO" id="GO:0005829">
    <property type="term" value="C:cytosol"/>
    <property type="evidence" value="ECO:0007669"/>
    <property type="project" value="TreeGrafter"/>
</dbReference>
<comment type="similarity">
    <text evidence="1">Belongs to the OPI10 family.</text>
</comment>
<evidence type="ECO:0000313" key="4">
    <source>
        <dbReference type="Proteomes" id="UP000887572"/>
    </source>
</evidence>
<accession>A0A914GXW9</accession>
<evidence type="ECO:0000313" key="5">
    <source>
        <dbReference type="WBParaSite" id="Gr19_v10_g11395.t1"/>
    </source>
</evidence>
<dbReference type="PANTHER" id="PTHR12925:SF0">
    <property type="entry name" value="PROTEIN HIKESHI"/>
    <property type="match status" value="1"/>
</dbReference>
<dbReference type="PANTHER" id="PTHR12925">
    <property type="entry name" value="HIKESHI FAMILY MEMBER"/>
    <property type="match status" value="1"/>
</dbReference>
<reference evidence="5" key="1">
    <citation type="submission" date="2022-11" db="UniProtKB">
        <authorList>
            <consortium name="WormBaseParasite"/>
        </authorList>
    </citation>
    <scope>IDENTIFICATION</scope>
</reference>
<dbReference type="Pfam" id="PF21057">
    <property type="entry name" value="Hikeshi-like_C"/>
    <property type="match status" value="1"/>
</dbReference>
<evidence type="ECO:0000259" key="2">
    <source>
        <dbReference type="Pfam" id="PF05603"/>
    </source>
</evidence>
<organism evidence="4 5">
    <name type="scientific">Globodera rostochiensis</name>
    <name type="common">Golden nematode worm</name>
    <name type="synonym">Heterodera rostochiensis</name>
    <dbReference type="NCBI Taxonomy" id="31243"/>
    <lineage>
        <taxon>Eukaryota</taxon>
        <taxon>Metazoa</taxon>
        <taxon>Ecdysozoa</taxon>
        <taxon>Nematoda</taxon>
        <taxon>Chromadorea</taxon>
        <taxon>Rhabditida</taxon>
        <taxon>Tylenchina</taxon>
        <taxon>Tylenchomorpha</taxon>
        <taxon>Tylenchoidea</taxon>
        <taxon>Heteroderidae</taxon>
        <taxon>Heteroderinae</taxon>
        <taxon>Globodera</taxon>
    </lineage>
</organism>
<dbReference type="GO" id="GO:0030544">
    <property type="term" value="F:Hsp70 protein binding"/>
    <property type="evidence" value="ECO:0007669"/>
    <property type="project" value="TreeGrafter"/>
</dbReference>
<name>A0A914GXW9_GLORO</name>
<sequence length="215" mass="24212">MNIFGVIVAGRLVKTDFAIHKEGEYVIELPDVTNINHIVVFLTGLQPLPHGFGASIFISWPSTEKAIGSAEWNNLGFISNEKPSAIFRVGQHSNLLRTQTVFVGDQTLNTEGAKNAFLGIMLEPLNRIQNKGQIAAQSTAEKQQISVNDFAQKMLRNFVNYIQSFAVSLPKHDQMLTSVTTEMAEYVPTKAVTDWFNNFQRKLQMKPDFWRELPL</sequence>
<keyword evidence="4" id="KW-1185">Reference proteome</keyword>
<evidence type="ECO:0000256" key="1">
    <source>
        <dbReference type="ARBA" id="ARBA00006623"/>
    </source>
</evidence>
<dbReference type="GO" id="GO:0061608">
    <property type="term" value="F:nuclear import signal receptor activity"/>
    <property type="evidence" value="ECO:0007669"/>
    <property type="project" value="TreeGrafter"/>
</dbReference>
<dbReference type="AlphaFoldDB" id="A0A914GXW9"/>
<dbReference type="Proteomes" id="UP000887572">
    <property type="component" value="Unplaced"/>
</dbReference>
<feature type="domain" description="Hikeshi-like N-terminal" evidence="2">
    <location>
        <begin position="7"/>
        <end position="135"/>
    </location>
</feature>
<dbReference type="InterPro" id="IPR008493">
    <property type="entry name" value="Hikeshi-like_N"/>
</dbReference>
<dbReference type="GO" id="GO:0006606">
    <property type="term" value="P:protein import into nucleus"/>
    <property type="evidence" value="ECO:0007669"/>
    <property type="project" value="TreeGrafter"/>
</dbReference>
<dbReference type="InterPro" id="IPR031318">
    <property type="entry name" value="OPI10"/>
</dbReference>